<sequence length="248" mass="27060">HSILASTTAAWGYGVTGPSSSYSGRNLLGVEWVLPSGEILELGSSGAGSGWFTPDGPGPSLRGIMRGFQGSFGGLGVFTKCAVKLYKWEGRDRWKVNGASPTYLLDELPPRMAMNVLAFPTKQAMKDAGYKLGEAEIEYANFRTPMFFAAMAMTENNGQLKLALESGIFQKVMQYTVVDAVVARSDGEFAWKMRVLKEILRETGGVRVPMNIKITPKALAIAGPLLRRVKDPLAPLRRFPILQDLVSR</sequence>
<name>X0XHU8_9ZZZZ</name>
<accession>X0XHU8</accession>
<dbReference type="SUPFAM" id="SSF56176">
    <property type="entry name" value="FAD-binding/transporter-associated domain-like"/>
    <property type="match status" value="1"/>
</dbReference>
<dbReference type="AlphaFoldDB" id="X0XHU8"/>
<dbReference type="Gene3D" id="3.30.465.10">
    <property type="match status" value="1"/>
</dbReference>
<dbReference type="GO" id="GO:0050660">
    <property type="term" value="F:flavin adenine dinucleotide binding"/>
    <property type="evidence" value="ECO:0007669"/>
    <property type="project" value="InterPro"/>
</dbReference>
<gene>
    <name evidence="1" type="ORF">S01H1_68800</name>
</gene>
<evidence type="ECO:0000313" key="1">
    <source>
        <dbReference type="EMBL" id="GAG34947.1"/>
    </source>
</evidence>
<feature type="non-terminal residue" evidence="1">
    <location>
        <position position="248"/>
    </location>
</feature>
<comment type="caution">
    <text evidence="1">The sequence shown here is derived from an EMBL/GenBank/DDBJ whole genome shotgun (WGS) entry which is preliminary data.</text>
</comment>
<dbReference type="InterPro" id="IPR036318">
    <property type="entry name" value="FAD-bd_PCMH-like_sf"/>
</dbReference>
<evidence type="ECO:0008006" key="2">
    <source>
        <dbReference type="Google" id="ProtNLM"/>
    </source>
</evidence>
<dbReference type="EMBL" id="BARS01045636">
    <property type="protein sequence ID" value="GAG34947.1"/>
    <property type="molecule type" value="Genomic_DNA"/>
</dbReference>
<protein>
    <recommendedName>
        <fullName evidence="2">FAD-binding PCMH-type domain-containing protein</fullName>
    </recommendedName>
</protein>
<proteinExistence type="predicted"/>
<feature type="non-terminal residue" evidence="1">
    <location>
        <position position="1"/>
    </location>
</feature>
<organism evidence="1">
    <name type="scientific">marine sediment metagenome</name>
    <dbReference type="NCBI Taxonomy" id="412755"/>
    <lineage>
        <taxon>unclassified sequences</taxon>
        <taxon>metagenomes</taxon>
        <taxon>ecological metagenomes</taxon>
    </lineage>
</organism>
<reference evidence="1" key="1">
    <citation type="journal article" date="2014" name="Front. Microbiol.">
        <title>High frequency of phylogenetically diverse reductive dehalogenase-homologous genes in deep subseafloor sedimentary metagenomes.</title>
        <authorList>
            <person name="Kawai M."/>
            <person name="Futagami T."/>
            <person name="Toyoda A."/>
            <person name="Takaki Y."/>
            <person name="Nishi S."/>
            <person name="Hori S."/>
            <person name="Arai W."/>
            <person name="Tsubouchi T."/>
            <person name="Morono Y."/>
            <person name="Uchiyama I."/>
            <person name="Ito T."/>
            <person name="Fujiyama A."/>
            <person name="Inagaki F."/>
            <person name="Takami H."/>
        </authorList>
    </citation>
    <scope>NUCLEOTIDE SEQUENCE</scope>
    <source>
        <strain evidence="1">Expedition CK06-06</strain>
    </source>
</reference>
<dbReference type="InterPro" id="IPR016169">
    <property type="entry name" value="FAD-bd_PCMH_sub2"/>
</dbReference>